<evidence type="ECO:0000256" key="4">
    <source>
        <dbReference type="ARBA" id="ARBA00022980"/>
    </source>
</evidence>
<dbReference type="InterPro" id="IPR028909">
    <property type="entry name" value="bL21-like"/>
</dbReference>
<evidence type="ECO:0000313" key="9">
    <source>
        <dbReference type="Proteomes" id="UP000179023"/>
    </source>
</evidence>
<dbReference type="PROSITE" id="PS01169">
    <property type="entry name" value="RIBOSOMAL_L21"/>
    <property type="match status" value="1"/>
</dbReference>
<keyword evidence="5 6" id="KW-0687">Ribonucleoprotein</keyword>
<protein>
    <recommendedName>
        <fullName evidence="6">Large ribosomal subunit protein bL21</fullName>
    </recommendedName>
</protein>
<comment type="subunit">
    <text evidence="6">Part of the 50S ribosomal subunit. Contacts protein L20.</text>
</comment>
<evidence type="ECO:0000256" key="5">
    <source>
        <dbReference type="ARBA" id="ARBA00023274"/>
    </source>
</evidence>
<dbReference type="NCBIfam" id="TIGR00061">
    <property type="entry name" value="L21"/>
    <property type="match status" value="1"/>
</dbReference>
<dbReference type="GO" id="GO:0003735">
    <property type="term" value="F:structural constituent of ribosome"/>
    <property type="evidence" value="ECO:0007669"/>
    <property type="project" value="InterPro"/>
</dbReference>
<accession>A0A1G2KN11</accession>
<dbReference type="GO" id="GO:0005840">
    <property type="term" value="C:ribosome"/>
    <property type="evidence" value="ECO:0007669"/>
    <property type="project" value="UniProtKB-KW"/>
</dbReference>
<dbReference type="PANTHER" id="PTHR21349">
    <property type="entry name" value="50S RIBOSOMAL PROTEIN L21"/>
    <property type="match status" value="1"/>
</dbReference>
<dbReference type="GO" id="GO:1990904">
    <property type="term" value="C:ribonucleoprotein complex"/>
    <property type="evidence" value="ECO:0007669"/>
    <property type="project" value="UniProtKB-KW"/>
</dbReference>
<dbReference type="SUPFAM" id="SSF141091">
    <property type="entry name" value="L21p-like"/>
    <property type="match status" value="1"/>
</dbReference>
<dbReference type="STRING" id="1802270.A3C07_02070"/>
<keyword evidence="3 6" id="KW-0694">RNA-binding</keyword>
<reference evidence="8 9" key="1">
    <citation type="journal article" date="2016" name="Nat. Commun.">
        <title>Thousands of microbial genomes shed light on interconnected biogeochemical processes in an aquifer system.</title>
        <authorList>
            <person name="Anantharaman K."/>
            <person name="Brown C.T."/>
            <person name="Hug L.A."/>
            <person name="Sharon I."/>
            <person name="Castelle C.J."/>
            <person name="Probst A.J."/>
            <person name="Thomas B.C."/>
            <person name="Singh A."/>
            <person name="Wilkins M.J."/>
            <person name="Karaoz U."/>
            <person name="Brodie E.L."/>
            <person name="Williams K.H."/>
            <person name="Hubbard S.S."/>
            <person name="Banfield J.F."/>
        </authorList>
    </citation>
    <scope>NUCLEOTIDE SEQUENCE [LARGE SCALE GENOMIC DNA]</scope>
</reference>
<comment type="similarity">
    <text evidence="1 6 7">Belongs to the bacterial ribosomal protein bL21 family.</text>
</comment>
<dbReference type="GO" id="GO:0019843">
    <property type="term" value="F:rRNA binding"/>
    <property type="evidence" value="ECO:0007669"/>
    <property type="project" value="UniProtKB-UniRule"/>
</dbReference>
<proteinExistence type="inferred from homology"/>
<evidence type="ECO:0000256" key="2">
    <source>
        <dbReference type="ARBA" id="ARBA00022730"/>
    </source>
</evidence>
<sequence>MYAVIKTGGKQYLVEPGKKLKIEKLDVAEGGKVIFDEVLLVFDDKKTDVGTPLVKSAKVEAKVLKQGRAKKVIVFRYHSKTRYRKKKGHRQHFTEVEITKILK</sequence>
<dbReference type="InterPro" id="IPR036164">
    <property type="entry name" value="bL21-like_sf"/>
</dbReference>
<evidence type="ECO:0000256" key="1">
    <source>
        <dbReference type="ARBA" id="ARBA00008563"/>
    </source>
</evidence>
<dbReference type="AlphaFoldDB" id="A0A1G2KN11"/>
<comment type="caution">
    <text evidence="8">The sequence shown here is derived from an EMBL/GenBank/DDBJ whole genome shotgun (WGS) entry which is preliminary data.</text>
</comment>
<dbReference type="Proteomes" id="UP000179023">
    <property type="component" value="Unassembled WGS sequence"/>
</dbReference>
<keyword evidence="4 6" id="KW-0689">Ribosomal protein</keyword>
<comment type="function">
    <text evidence="6 7">This protein binds to 23S rRNA in the presence of protein L20.</text>
</comment>
<evidence type="ECO:0000313" key="8">
    <source>
        <dbReference type="EMBL" id="OHA00808.1"/>
    </source>
</evidence>
<dbReference type="EMBL" id="MHQI01000006">
    <property type="protein sequence ID" value="OHA00808.1"/>
    <property type="molecule type" value="Genomic_DNA"/>
</dbReference>
<dbReference type="PANTHER" id="PTHR21349:SF0">
    <property type="entry name" value="LARGE RIBOSOMAL SUBUNIT PROTEIN BL21M"/>
    <property type="match status" value="1"/>
</dbReference>
<name>A0A1G2KN11_9BACT</name>
<dbReference type="GO" id="GO:0005737">
    <property type="term" value="C:cytoplasm"/>
    <property type="evidence" value="ECO:0007669"/>
    <property type="project" value="UniProtKB-ARBA"/>
</dbReference>
<evidence type="ECO:0000256" key="6">
    <source>
        <dbReference type="HAMAP-Rule" id="MF_01363"/>
    </source>
</evidence>
<dbReference type="InterPro" id="IPR018258">
    <property type="entry name" value="Ribosomal_bL21_CS"/>
</dbReference>
<organism evidence="8 9">
    <name type="scientific">Candidatus Sungbacteria bacterium RIFCSPHIGHO2_02_FULL_47_11</name>
    <dbReference type="NCBI Taxonomy" id="1802270"/>
    <lineage>
        <taxon>Bacteria</taxon>
        <taxon>Candidatus Sungiibacteriota</taxon>
    </lineage>
</organism>
<dbReference type="GO" id="GO:0006412">
    <property type="term" value="P:translation"/>
    <property type="evidence" value="ECO:0007669"/>
    <property type="project" value="UniProtKB-UniRule"/>
</dbReference>
<evidence type="ECO:0000256" key="3">
    <source>
        <dbReference type="ARBA" id="ARBA00022884"/>
    </source>
</evidence>
<dbReference type="InterPro" id="IPR001787">
    <property type="entry name" value="Ribosomal_bL21"/>
</dbReference>
<dbReference type="Pfam" id="PF00829">
    <property type="entry name" value="Ribosomal_L21p"/>
    <property type="match status" value="1"/>
</dbReference>
<gene>
    <name evidence="6" type="primary">rplU</name>
    <name evidence="8" type="ORF">A3C07_02070</name>
</gene>
<dbReference type="HAMAP" id="MF_01363">
    <property type="entry name" value="Ribosomal_bL21"/>
    <property type="match status" value="1"/>
</dbReference>
<keyword evidence="2 6" id="KW-0699">rRNA-binding</keyword>
<evidence type="ECO:0000256" key="7">
    <source>
        <dbReference type="RuleBase" id="RU000562"/>
    </source>
</evidence>